<evidence type="ECO:0000256" key="1">
    <source>
        <dbReference type="ARBA" id="ARBA00022729"/>
    </source>
</evidence>
<name>A0A1G8WKG3_9FLAO</name>
<dbReference type="Gene3D" id="3.40.30.10">
    <property type="entry name" value="Glutaredoxin"/>
    <property type="match status" value="1"/>
</dbReference>
<dbReference type="PANTHER" id="PTHR15337">
    <property type="entry name" value="ANTERIOR GRADIENT PROTEIN-RELATED"/>
    <property type="match status" value="1"/>
</dbReference>
<protein>
    <submittedName>
        <fullName evidence="3">Thioredoxin-like</fullName>
    </submittedName>
</protein>
<dbReference type="Pfam" id="PF13899">
    <property type="entry name" value="Thioredoxin_7"/>
    <property type="match status" value="1"/>
</dbReference>
<dbReference type="InterPro" id="IPR051099">
    <property type="entry name" value="AGR/TXD"/>
</dbReference>
<proteinExistence type="predicted"/>
<keyword evidence="1" id="KW-0732">Signal</keyword>
<dbReference type="STRING" id="1128970.SAMN04487935_1858"/>
<evidence type="ECO:0000313" key="3">
    <source>
        <dbReference type="EMBL" id="SDJ78819.1"/>
    </source>
</evidence>
<evidence type="ECO:0000259" key="2">
    <source>
        <dbReference type="PROSITE" id="PS51352"/>
    </source>
</evidence>
<accession>A0A1G8WKG3</accession>
<organism evidence="3 4">
    <name type="scientific">Flavobacterium noncentrifugens</name>
    <dbReference type="NCBI Taxonomy" id="1128970"/>
    <lineage>
        <taxon>Bacteria</taxon>
        <taxon>Pseudomonadati</taxon>
        <taxon>Bacteroidota</taxon>
        <taxon>Flavobacteriia</taxon>
        <taxon>Flavobacteriales</taxon>
        <taxon>Flavobacteriaceae</taxon>
        <taxon>Flavobacterium</taxon>
    </lineage>
</organism>
<sequence length="399" mass="45500">MAANLLNFVRMKLKSVFLLLLFISNLSFSQQSLFSDGGFETAIQKSKKEKKPVLLFLYATWCSHCKKMKKEVFTNPEVSGFITENFVAVAVDAEKPEGIELKKKYPIDAFPAFFFIDSDGAVLYGLLRECTAADLISEAKTALIPEKQIPYLEKQFNADYKNADNCYAYITTLKKAHLDVSVPTKKYLSTQSNEQLITETNWRIIANGVSDIESREFQYVLKNQPAFAKVSSPVRVEKKIVNIVSELLRPFTENLDTIGYFKNRPIAKSVGLRKTDSLIFTYDLLLSERTKNWKSYGKSAIESSQTYYWNNPEKLKETASNFQKNIADSESLKYAVKLSERAIEIKPSADGYLLTARLYQKMNDLKKCREFAEKSRNFSNSLGFSTKEANDLLTEIQIK</sequence>
<dbReference type="AlphaFoldDB" id="A0A1G8WKG3"/>
<gene>
    <name evidence="3" type="ORF">SAMN04487935_1858</name>
</gene>
<dbReference type="InterPro" id="IPR013766">
    <property type="entry name" value="Thioredoxin_domain"/>
</dbReference>
<dbReference type="PROSITE" id="PS51352">
    <property type="entry name" value="THIOREDOXIN_2"/>
    <property type="match status" value="1"/>
</dbReference>
<evidence type="ECO:0000313" key="4">
    <source>
        <dbReference type="Proteomes" id="UP000199580"/>
    </source>
</evidence>
<dbReference type="EMBL" id="FNEZ01000002">
    <property type="protein sequence ID" value="SDJ78819.1"/>
    <property type="molecule type" value="Genomic_DNA"/>
</dbReference>
<dbReference type="SUPFAM" id="SSF52833">
    <property type="entry name" value="Thioredoxin-like"/>
    <property type="match status" value="1"/>
</dbReference>
<reference evidence="3 4" key="1">
    <citation type="submission" date="2016-10" db="EMBL/GenBank/DDBJ databases">
        <authorList>
            <person name="de Groot N.N."/>
        </authorList>
    </citation>
    <scope>NUCLEOTIDE SEQUENCE [LARGE SCALE GENOMIC DNA]</scope>
    <source>
        <strain evidence="3 4">CGMCC 1.10076</strain>
    </source>
</reference>
<dbReference type="InterPro" id="IPR036249">
    <property type="entry name" value="Thioredoxin-like_sf"/>
</dbReference>
<dbReference type="PANTHER" id="PTHR15337:SF11">
    <property type="entry name" value="THIOREDOXIN DOMAIN-CONTAINING PROTEIN"/>
    <property type="match status" value="1"/>
</dbReference>
<dbReference type="Proteomes" id="UP000199580">
    <property type="component" value="Unassembled WGS sequence"/>
</dbReference>
<feature type="domain" description="Thioredoxin" evidence="2">
    <location>
        <begin position="19"/>
        <end position="145"/>
    </location>
</feature>
<keyword evidence="4" id="KW-1185">Reference proteome</keyword>